<accession>A0A917VX48</accession>
<dbReference type="InterPro" id="IPR006700">
    <property type="entry name" value="RsmE"/>
</dbReference>
<comment type="similarity">
    <text evidence="2 12">Belongs to the RNA methyltransferase RsmE family.</text>
</comment>
<protein>
    <recommendedName>
        <fullName evidence="4 12">Ribosomal RNA small subunit methyltransferase E</fullName>
        <ecNumber evidence="3 12">2.1.1.193</ecNumber>
    </recommendedName>
</protein>
<dbReference type="InterPro" id="IPR046887">
    <property type="entry name" value="RsmE_PUA-like"/>
</dbReference>
<dbReference type="PIRSF" id="PIRSF015601">
    <property type="entry name" value="MTase_slr0722"/>
    <property type="match status" value="1"/>
</dbReference>
<dbReference type="Proteomes" id="UP000654670">
    <property type="component" value="Unassembled WGS sequence"/>
</dbReference>
<name>A0A917VX48_9BACL</name>
<keyword evidence="6 12" id="KW-0698">rRNA processing</keyword>
<evidence type="ECO:0000256" key="12">
    <source>
        <dbReference type="PIRNR" id="PIRNR015601"/>
    </source>
</evidence>
<evidence type="ECO:0000256" key="5">
    <source>
        <dbReference type="ARBA" id="ARBA00022490"/>
    </source>
</evidence>
<gene>
    <name evidence="15" type="ORF">GCM10007968_00400</name>
</gene>
<dbReference type="CDD" id="cd18084">
    <property type="entry name" value="RsmE-like"/>
    <property type="match status" value="1"/>
</dbReference>
<evidence type="ECO:0000259" key="13">
    <source>
        <dbReference type="Pfam" id="PF04452"/>
    </source>
</evidence>
<evidence type="ECO:0000256" key="11">
    <source>
        <dbReference type="ARBA" id="ARBA00047944"/>
    </source>
</evidence>
<dbReference type="InterPro" id="IPR029028">
    <property type="entry name" value="Alpha/beta_knot_MTases"/>
</dbReference>
<dbReference type="EMBL" id="BMOK01000001">
    <property type="protein sequence ID" value="GGL40387.1"/>
    <property type="molecule type" value="Genomic_DNA"/>
</dbReference>
<dbReference type="Pfam" id="PF04452">
    <property type="entry name" value="Methyltrans_RNA"/>
    <property type="match status" value="1"/>
</dbReference>
<evidence type="ECO:0000313" key="15">
    <source>
        <dbReference type="EMBL" id="GGL40387.1"/>
    </source>
</evidence>
<proteinExistence type="inferred from homology"/>
<dbReference type="GO" id="GO:0070042">
    <property type="term" value="F:rRNA (uridine-N3-)-methyltransferase activity"/>
    <property type="evidence" value="ECO:0007669"/>
    <property type="project" value="TreeGrafter"/>
</dbReference>
<dbReference type="InterPro" id="IPR015947">
    <property type="entry name" value="PUA-like_sf"/>
</dbReference>
<dbReference type="SUPFAM" id="SSF75217">
    <property type="entry name" value="alpha/beta knot"/>
    <property type="match status" value="1"/>
</dbReference>
<reference evidence="15" key="2">
    <citation type="submission" date="2020-09" db="EMBL/GenBank/DDBJ databases">
        <authorList>
            <person name="Sun Q."/>
            <person name="Ohkuma M."/>
        </authorList>
    </citation>
    <scope>NUCLEOTIDE SEQUENCE</scope>
    <source>
        <strain evidence="15">JCM 15325</strain>
    </source>
</reference>
<feature type="domain" description="Ribosomal RNA small subunit methyltransferase E PUA-like" evidence="14">
    <location>
        <begin position="18"/>
        <end position="64"/>
    </location>
</feature>
<evidence type="ECO:0000256" key="4">
    <source>
        <dbReference type="ARBA" id="ARBA00013673"/>
    </source>
</evidence>
<dbReference type="AlphaFoldDB" id="A0A917VX48"/>
<comment type="subcellular location">
    <subcellularLocation>
        <location evidence="1 12">Cytoplasm</location>
    </subcellularLocation>
</comment>
<dbReference type="GO" id="GO:0005737">
    <property type="term" value="C:cytoplasm"/>
    <property type="evidence" value="ECO:0007669"/>
    <property type="project" value="UniProtKB-SubCell"/>
</dbReference>
<comment type="caution">
    <text evidence="15">The sequence shown here is derived from an EMBL/GenBank/DDBJ whole genome shotgun (WGS) entry which is preliminary data.</text>
</comment>
<dbReference type="RefSeq" id="WP_188800608.1">
    <property type="nucleotide sequence ID" value="NZ_BMOK01000001.1"/>
</dbReference>
<evidence type="ECO:0000256" key="3">
    <source>
        <dbReference type="ARBA" id="ARBA00012328"/>
    </source>
</evidence>
<dbReference type="Gene3D" id="2.40.240.20">
    <property type="entry name" value="Hypothetical PUA domain-like, domain 1"/>
    <property type="match status" value="1"/>
</dbReference>
<reference evidence="15" key="1">
    <citation type="journal article" date="2014" name="Int. J. Syst. Evol. Microbiol.">
        <title>Complete genome sequence of Corynebacterium casei LMG S-19264T (=DSM 44701T), isolated from a smear-ripened cheese.</title>
        <authorList>
            <consortium name="US DOE Joint Genome Institute (JGI-PGF)"/>
            <person name="Walter F."/>
            <person name="Albersmeier A."/>
            <person name="Kalinowski J."/>
            <person name="Ruckert C."/>
        </authorList>
    </citation>
    <scope>NUCLEOTIDE SEQUENCE</scope>
    <source>
        <strain evidence="15">JCM 15325</strain>
    </source>
</reference>
<dbReference type="EC" id="2.1.1.193" evidence="3 12"/>
<evidence type="ECO:0000256" key="9">
    <source>
        <dbReference type="ARBA" id="ARBA00022691"/>
    </source>
</evidence>
<dbReference type="PANTHER" id="PTHR30027">
    <property type="entry name" value="RIBOSOMAL RNA SMALL SUBUNIT METHYLTRANSFERASE E"/>
    <property type="match status" value="1"/>
</dbReference>
<evidence type="ECO:0000256" key="10">
    <source>
        <dbReference type="ARBA" id="ARBA00025699"/>
    </source>
</evidence>
<evidence type="ECO:0000256" key="7">
    <source>
        <dbReference type="ARBA" id="ARBA00022603"/>
    </source>
</evidence>
<keyword evidence="9 12" id="KW-0949">S-adenosyl-L-methionine</keyword>
<evidence type="ECO:0000256" key="8">
    <source>
        <dbReference type="ARBA" id="ARBA00022679"/>
    </source>
</evidence>
<keyword evidence="5 12" id="KW-0963">Cytoplasm</keyword>
<organism evidence="15 16">
    <name type="scientific">Sporolactobacillus putidus</name>
    <dbReference type="NCBI Taxonomy" id="492735"/>
    <lineage>
        <taxon>Bacteria</taxon>
        <taxon>Bacillati</taxon>
        <taxon>Bacillota</taxon>
        <taxon>Bacilli</taxon>
        <taxon>Bacillales</taxon>
        <taxon>Sporolactobacillaceae</taxon>
        <taxon>Sporolactobacillus</taxon>
    </lineage>
</organism>
<comment type="function">
    <text evidence="10 12">Specifically methylates the N3 position of the uracil ring of uridine 1498 (m3U1498) in 16S rRNA. Acts on the fully assembled 30S ribosomal subunit.</text>
</comment>
<evidence type="ECO:0000256" key="1">
    <source>
        <dbReference type="ARBA" id="ARBA00004496"/>
    </source>
</evidence>
<keyword evidence="8 12" id="KW-0808">Transferase</keyword>
<dbReference type="NCBIfam" id="TIGR00046">
    <property type="entry name" value="RsmE family RNA methyltransferase"/>
    <property type="match status" value="1"/>
</dbReference>
<evidence type="ECO:0000259" key="14">
    <source>
        <dbReference type="Pfam" id="PF20260"/>
    </source>
</evidence>
<evidence type="ECO:0000313" key="16">
    <source>
        <dbReference type="Proteomes" id="UP000654670"/>
    </source>
</evidence>
<evidence type="ECO:0000256" key="2">
    <source>
        <dbReference type="ARBA" id="ARBA00005528"/>
    </source>
</evidence>
<feature type="domain" description="Ribosomal RNA small subunit methyltransferase E methyltransferase" evidence="13">
    <location>
        <begin position="73"/>
        <end position="241"/>
    </location>
</feature>
<dbReference type="SUPFAM" id="SSF88697">
    <property type="entry name" value="PUA domain-like"/>
    <property type="match status" value="1"/>
</dbReference>
<keyword evidence="7 12" id="KW-0489">Methyltransferase</keyword>
<dbReference type="GO" id="GO:0070475">
    <property type="term" value="P:rRNA base methylation"/>
    <property type="evidence" value="ECO:0007669"/>
    <property type="project" value="TreeGrafter"/>
</dbReference>
<dbReference type="Pfam" id="PF20260">
    <property type="entry name" value="PUA_4"/>
    <property type="match status" value="1"/>
</dbReference>
<comment type="catalytic activity">
    <reaction evidence="11 12">
        <text>uridine(1498) in 16S rRNA + S-adenosyl-L-methionine = N(3)-methyluridine(1498) in 16S rRNA + S-adenosyl-L-homocysteine + H(+)</text>
        <dbReference type="Rhea" id="RHEA:42920"/>
        <dbReference type="Rhea" id="RHEA-COMP:10283"/>
        <dbReference type="Rhea" id="RHEA-COMP:10284"/>
        <dbReference type="ChEBI" id="CHEBI:15378"/>
        <dbReference type="ChEBI" id="CHEBI:57856"/>
        <dbReference type="ChEBI" id="CHEBI:59789"/>
        <dbReference type="ChEBI" id="CHEBI:65315"/>
        <dbReference type="ChEBI" id="CHEBI:74502"/>
        <dbReference type="EC" id="2.1.1.193"/>
    </reaction>
</comment>
<dbReference type="Gene3D" id="3.40.1280.10">
    <property type="match status" value="1"/>
</dbReference>
<dbReference type="PANTHER" id="PTHR30027:SF3">
    <property type="entry name" value="16S RRNA (URACIL(1498)-N(3))-METHYLTRANSFERASE"/>
    <property type="match status" value="1"/>
</dbReference>
<dbReference type="NCBIfam" id="NF008691">
    <property type="entry name" value="PRK11713.1-4"/>
    <property type="match status" value="1"/>
</dbReference>
<sequence>MQRYFVPKEQFDESGVRITGEDARHIRRVMRMNVADTIICANNKGDAFLCKIKAFEDQSVIAGIESVLTSESELPVRITIAQGIPKGDKFDTIVQKGTECGAAAFIPFHSERTVSVWQKEKSEKKRLRLQRIAKEASEQTHRLLIPEVEPLMTLDQLLIFSERFTCKAVAYEETAKAGVQSGLPSLLRNMKAGNSLIMVIGPEGGLSPNEAERLKQSGFLLCGLGPRILRTETAALYLLSCASYHFELLQREVDR</sequence>
<dbReference type="InterPro" id="IPR029026">
    <property type="entry name" value="tRNA_m1G_MTases_N"/>
</dbReference>
<dbReference type="InterPro" id="IPR046886">
    <property type="entry name" value="RsmE_MTase_dom"/>
</dbReference>
<evidence type="ECO:0000256" key="6">
    <source>
        <dbReference type="ARBA" id="ARBA00022552"/>
    </source>
</evidence>
<keyword evidence="16" id="KW-1185">Reference proteome</keyword>